<dbReference type="OrthoDB" id="2327531at2"/>
<feature type="transmembrane region" description="Helical" evidence="1">
    <location>
        <begin position="84"/>
        <end position="102"/>
    </location>
</feature>
<keyword evidence="3" id="KW-1185">Reference proteome</keyword>
<keyword evidence="1" id="KW-1133">Transmembrane helix</keyword>
<reference evidence="2 3" key="1">
    <citation type="journal article" date="2015" name="Genome Announc.">
        <title>Genome Sequence of Lactobacillus curieae CCTCC M 2011381T, a Novel Producer of Gamma-aminobutyric Acid.</title>
        <authorList>
            <person name="Wang Y."/>
            <person name="Wang Y."/>
            <person name="Lang C."/>
            <person name="Wei D."/>
            <person name="Xu P."/>
            <person name="Xie J."/>
        </authorList>
    </citation>
    <scope>NUCLEOTIDE SEQUENCE [LARGE SCALE GENOMIC DNA]</scope>
    <source>
        <strain evidence="2 3">CCTCC M 2011381</strain>
    </source>
</reference>
<evidence type="ECO:0000256" key="1">
    <source>
        <dbReference type="SAM" id="Phobius"/>
    </source>
</evidence>
<keyword evidence="1" id="KW-0812">Transmembrane</keyword>
<evidence type="ECO:0000313" key="2">
    <source>
        <dbReference type="EMBL" id="AQW21409.1"/>
    </source>
</evidence>
<feature type="transmembrane region" description="Helical" evidence="1">
    <location>
        <begin position="62"/>
        <end position="78"/>
    </location>
</feature>
<dbReference type="EMBL" id="CP018906">
    <property type="protein sequence ID" value="AQW21409.1"/>
    <property type="molecule type" value="Genomic_DNA"/>
</dbReference>
<dbReference type="eggNOG" id="ENOG5030P58">
    <property type="taxonomic scope" value="Bacteria"/>
</dbReference>
<protein>
    <submittedName>
        <fullName evidence="2">Uncharacterized protein</fullName>
    </submittedName>
</protein>
<accession>A0A1S6QII8</accession>
<evidence type="ECO:0000313" key="3">
    <source>
        <dbReference type="Proteomes" id="UP000030361"/>
    </source>
</evidence>
<name>A0A1S6QII8_9LACO</name>
<dbReference type="KEGG" id="lcu:PL11_005415"/>
<organism evidence="2 3">
    <name type="scientific">Lentilactobacillus curieae</name>
    <dbReference type="NCBI Taxonomy" id="1138822"/>
    <lineage>
        <taxon>Bacteria</taxon>
        <taxon>Bacillati</taxon>
        <taxon>Bacillota</taxon>
        <taxon>Bacilli</taxon>
        <taxon>Lactobacillales</taxon>
        <taxon>Lactobacillaceae</taxon>
        <taxon>Lentilactobacillus</taxon>
    </lineage>
</organism>
<dbReference type="Proteomes" id="UP000030361">
    <property type="component" value="Chromosome"/>
</dbReference>
<proteinExistence type="predicted"/>
<dbReference type="AlphaFoldDB" id="A0A1S6QII8"/>
<sequence length="105" mass="11730">MRANKFAFAFGIFAVVVGIIFDVFSLFLKLGTNDSATGILWGSIIIVVGLVFLSIDHSHIRYASLAVVGIGIFYYFLVQTHYNYITSIFVAVLIIAIIEFGLRYR</sequence>
<feature type="transmembrane region" description="Helical" evidence="1">
    <location>
        <begin position="7"/>
        <end position="27"/>
    </location>
</feature>
<feature type="transmembrane region" description="Helical" evidence="1">
    <location>
        <begin position="39"/>
        <end position="55"/>
    </location>
</feature>
<dbReference type="RefSeq" id="WP_035167858.1">
    <property type="nucleotide sequence ID" value="NZ_CP018906.1"/>
</dbReference>
<keyword evidence="1" id="KW-0472">Membrane</keyword>
<gene>
    <name evidence="2" type="ORF">PL11_005415</name>
</gene>